<feature type="compositionally biased region" description="Pro residues" evidence="2">
    <location>
        <begin position="280"/>
        <end position="290"/>
    </location>
</feature>
<protein>
    <submittedName>
        <fullName evidence="5">Ig-like domain-containing protein</fullName>
    </submittedName>
</protein>
<gene>
    <name evidence="5" type="ORF">OM076_26000</name>
</gene>
<dbReference type="Pfam" id="PF02412">
    <property type="entry name" value="TSP_3"/>
    <property type="match status" value="1"/>
</dbReference>
<feature type="chain" id="PRO_5040778022" evidence="3">
    <location>
        <begin position="24"/>
        <end position="559"/>
    </location>
</feature>
<dbReference type="Gene3D" id="4.10.1080.10">
    <property type="entry name" value="TSP type-3 repeat"/>
    <property type="match status" value="1"/>
</dbReference>
<evidence type="ECO:0000313" key="6">
    <source>
        <dbReference type="Proteomes" id="UP001149140"/>
    </source>
</evidence>
<sequence>MPVRSSLLLATFVTLAAAVPAAAAPPVLVEPGSVGARVGSIITTEYDAFGLIFSNGAPTMLSSIDEGLLTWTGATPTGAMDWAAPVRARIVLPGTGGQAAATSSVVVEAGYDERAGDFVEAFDCAGHSLGVVGRSSQNDGPHGRSQFRLSMPGISSFSVYATLDPPDVFGVPSIRLGETAPCIDGQVALGGASTATLGTPQALSATVTENGAPVADRAVTFTVTNGPNAKLTLSGQTGKDGIATVAYDGTAEGTDVVEADYAPPQQAELRSKPLSVTWSAPPPPPPPPPLVVEAPKDTDRDGVPDATDNCPEVANADQKDGDGDKVGDACDILPPGDAPVVAGETAQVTAVSGEVFIKLPKGTKVSARAARAYARAAQAAPISGFVPIKGVATVPVGSQIDSRKGQLDLKTASKYGSKGQRTNLQQGRFGAGMFAIRQAARRRAKSGSAKPSTDLVLQTPPGLSRACAAGSGVRPIKGVVRTLTGTAKGAFRMIGAAGTITATAATWIVSDRCDGTLTEVGRGKVVVRDTRLKKDFTLPSGQGYLARAQLFAARQKGKN</sequence>
<keyword evidence="1 3" id="KW-0732">Signal</keyword>
<dbReference type="EMBL" id="JAPDOD010000027">
    <property type="protein sequence ID" value="MDA0163750.1"/>
    <property type="molecule type" value="Genomic_DNA"/>
</dbReference>
<evidence type="ECO:0000256" key="2">
    <source>
        <dbReference type="SAM" id="MobiDB-lite"/>
    </source>
</evidence>
<dbReference type="RefSeq" id="WP_270042997.1">
    <property type="nucleotide sequence ID" value="NZ_JAPDOD010000027.1"/>
</dbReference>
<dbReference type="InterPro" id="IPR008964">
    <property type="entry name" value="Invasin/intimin_cell_adhesion"/>
</dbReference>
<dbReference type="InterPro" id="IPR003367">
    <property type="entry name" value="Thrombospondin_3-like_rpt"/>
</dbReference>
<proteinExistence type="predicted"/>
<dbReference type="AlphaFoldDB" id="A0A9X3MW63"/>
<dbReference type="SUPFAM" id="SSF49373">
    <property type="entry name" value="Invasin/intimin cell-adhesion fragments"/>
    <property type="match status" value="1"/>
</dbReference>
<dbReference type="InterPro" id="IPR028974">
    <property type="entry name" value="TSP_type-3_rpt"/>
</dbReference>
<dbReference type="PROSITE" id="PS51127">
    <property type="entry name" value="BIG1"/>
    <property type="match status" value="1"/>
</dbReference>
<evidence type="ECO:0000256" key="3">
    <source>
        <dbReference type="SAM" id="SignalP"/>
    </source>
</evidence>
<dbReference type="GO" id="GO:0007155">
    <property type="term" value="P:cell adhesion"/>
    <property type="evidence" value="ECO:0007669"/>
    <property type="project" value="InterPro"/>
</dbReference>
<dbReference type="Proteomes" id="UP001149140">
    <property type="component" value="Unassembled WGS sequence"/>
</dbReference>
<reference evidence="5" key="1">
    <citation type="submission" date="2022-10" db="EMBL/GenBank/DDBJ databases">
        <title>The WGS of Solirubrobacter ginsenosidimutans DSM 21036.</title>
        <authorList>
            <person name="Jiang Z."/>
        </authorList>
    </citation>
    <scope>NUCLEOTIDE SEQUENCE</scope>
    <source>
        <strain evidence="5">DSM 21036</strain>
    </source>
</reference>
<accession>A0A9X3MW63</accession>
<evidence type="ECO:0000259" key="4">
    <source>
        <dbReference type="PROSITE" id="PS51127"/>
    </source>
</evidence>
<name>A0A9X3MW63_9ACTN</name>
<evidence type="ECO:0000256" key="1">
    <source>
        <dbReference type="ARBA" id="ARBA00022729"/>
    </source>
</evidence>
<feature type="region of interest" description="Disordered" evidence="2">
    <location>
        <begin position="275"/>
        <end position="302"/>
    </location>
</feature>
<feature type="domain" description="Big-1" evidence="4">
    <location>
        <begin position="186"/>
        <end position="279"/>
    </location>
</feature>
<dbReference type="InterPro" id="IPR003344">
    <property type="entry name" value="Big_1_dom"/>
</dbReference>
<comment type="caution">
    <text evidence="5">The sequence shown here is derived from an EMBL/GenBank/DDBJ whole genome shotgun (WGS) entry which is preliminary data.</text>
</comment>
<evidence type="ECO:0000313" key="5">
    <source>
        <dbReference type="EMBL" id="MDA0163750.1"/>
    </source>
</evidence>
<keyword evidence="6" id="KW-1185">Reference proteome</keyword>
<feature type="signal peptide" evidence="3">
    <location>
        <begin position="1"/>
        <end position="23"/>
    </location>
</feature>
<organism evidence="5 6">
    <name type="scientific">Solirubrobacter ginsenosidimutans</name>
    <dbReference type="NCBI Taxonomy" id="490573"/>
    <lineage>
        <taxon>Bacteria</taxon>
        <taxon>Bacillati</taxon>
        <taxon>Actinomycetota</taxon>
        <taxon>Thermoleophilia</taxon>
        <taxon>Solirubrobacterales</taxon>
        <taxon>Solirubrobacteraceae</taxon>
        <taxon>Solirubrobacter</taxon>
    </lineage>
</organism>
<dbReference type="SUPFAM" id="SSF103647">
    <property type="entry name" value="TSP type-3 repeat"/>
    <property type="match status" value="1"/>
</dbReference>
<dbReference type="GO" id="GO:0005509">
    <property type="term" value="F:calcium ion binding"/>
    <property type="evidence" value="ECO:0007669"/>
    <property type="project" value="InterPro"/>
</dbReference>